<evidence type="ECO:0000313" key="5">
    <source>
        <dbReference type="Proteomes" id="UP001213979"/>
    </source>
</evidence>
<dbReference type="RefSeq" id="WP_066149016.1">
    <property type="nucleotide sequence ID" value="NZ_JACIDF010000006.1"/>
</dbReference>
<protein>
    <submittedName>
        <fullName evidence="4">6-phospho-3-hexuloisomerase</fullName>
    </submittedName>
</protein>
<keyword evidence="5" id="KW-1185">Reference proteome</keyword>
<dbReference type="EMBL" id="JAQOTG010000005">
    <property type="protein sequence ID" value="MDE8563768.1"/>
    <property type="molecule type" value="Genomic_DNA"/>
</dbReference>
<dbReference type="AlphaFoldDB" id="A0ABD5IST3"/>
<feature type="domain" description="SIS" evidence="2">
    <location>
        <begin position="27"/>
        <end position="170"/>
    </location>
</feature>
<gene>
    <name evidence="4" type="primary">hxlB</name>
    <name evidence="4" type="ORF">P9850_05745</name>
    <name evidence="3" type="ORF">PNH38_07700</name>
</gene>
<evidence type="ECO:0000313" key="3">
    <source>
        <dbReference type="EMBL" id="MDE8563768.1"/>
    </source>
</evidence>
<dbReference type="Pfam" id="PF01380">
    <property type="entry name" value="SIS"/>
    <property type="match status" value="1"/>
</dbReference>
<dbReference type="CDD" id="cd05005">
    <property type="entry name" value="SIS_PHI"/>
    <property type="match status" value="1"/>
</dbReference>
<dbReference type="Proteomes" id="UP001213979">
    <property type="component" value="Unassembled WGS sequence"/>
</dbReference>
<dbReference type="InterPro" id="IPR017552">
    <property type="entry name" value="PHI/rmpB"/>
</dbReference>
<sequence>MNDPLQLIMKEIEQVLCDFQTTSMERVVTILSSATRVFVAGEGRSGLMAKAFAMRLMHLGADVYVVGETITPSIQNGDVLIAVSGSGVTKSTVWMAEKARQLGCPVMAFTTDVASPLAQKASCIVYVPAATKYRRDHEKASIQPLSSLFDQCIHIILDAICLQYAEVKQVEHKQAFSQHSNLD</sequence>
<dbReference type="EMBL" id="JARTLI010000005">
    <property type="protein sequence ID" value="MED5051365.1"/>
    <property type="molecule type" value="Genomic_DNA"/>
</dbReference>
<dbReference type="InterPro" id="IPR046348">
    <property type="entry name" value="SIS_dom_sf"/>
</dbReference>
<dbReference type="InterPro" id="IPR001347">
    <property type="entry name" value="SIS_dom"/>
</dbReference>
<proteinExistence type="inferred from homology"/>
<dbReference type="Proteomes" id="UP001339962">
    <property type="component" value="Unassembled WGS sequence"/>
</dbReference>
<organism evidence="4 6">
    <name type="scientific">Anoxybacteroides rupiense</name>
    <dbReference type="NCBI Taxonomy" id="311460"/>
    <lineage>
        <taxon>Bacteria</taxon>
        <taxon>Bacillati</taxon>
        <taxon>Bacillota</taxon>
        <taxon>Bacilli</taxon>
        <taxon>Bacillales</taxon>
        <taxon>Anoxybacillaceae</taxon>
        <taxon>Anoxybacteroides</taxon>
    </lineage>
</organism>
<comment type="similarity">
    <text evidence="1">Belongs to the SIS family. PHI subfamily.</text>
</comment>
<dbReference type="SUPFAM" id="SSF53697">
    <property type="entry name" value="SIS domain"/>
    <property type="match status" value="1"/>
</dbReference>
<evidence type="ECO:0000313" key="6">
    <source>
        <dbReference type="Proteomes" id="UP001339962"/>
    </source>
</evidence>
<dbReference type="PANTHER" id="PTHR43443">
    <property type="entry name" value="3-HEXULOSE-6-PHOSPHATE ISOMERASE"/>
    <property type="match status" value="1"/>
</dbReference>
<evidence type="ECO:0000313" key="4">
    <source>
        <dbReference type="EMBL" id="MED5051365.1"/>
    </source>
</evidence>
<dbReference type="PROSITE" id="PS51464">
    <property type="entry name" value="SIS"/>
    <property type="match status" value="1"/>
</dbReference>
<evidence type="ECO:0000259" key="2">
    <source>
        <dbReference type="PROSITE" id="PS51464"/>
    </source>
</evidence>
<comment type="caution">
    <text evidence="4">The sequence shown here is derived from an EMBL/GenBank/DDBJ whole genome shotgun (WGS) entry which is preliminary data.</text>
</comment>
<evidence type="ECO:0000256" key="1">
    <source>
        <dbReference type="ARBA" id="ARBA00009235"/>
    </source>
</evidence>
<reference evidence="4 6" key="2">
    <citation type="submission" date="2023-03" db="EMBL/GenBank/DDBJ databases">
        <title>Bacillus Genome Sequencing.</title>
        <authorList>
            <person name="Dunlap C."/>
        </authorList>
    </citation>
    <scope>NUCLEOTIDE SEQUENCE [LARGE SCALE GENOMIC DNA]</scope>
    <source>
        <strain evidence="4 6">NRS-38</strain>
    </source>
</reference>
<dbReference type="Gene3D" id="3.40.50.10490">
    <property type="entry name" value="Glucose-6-phosphate isomerase like protein, domain 1"/>
    <property type="match status" value="1"/>
</dbReference>
<accession>A0ABD5IST3</accession>
<dbReference type="NCBIfam" id="TIGR03127">
    <property type="entry name" value="RuMP_HxlB"/>
    <property type="match status" value="1"/>
</dbReference>
<reference evidence="3 5" key="1">
    <citation type="submission" date="2023-01" db="EMBL/GenBank/DDBJ databases">
        <title>Genome-based reclassification of Anoxybacillus geothermalis as a later heterotypic synonym of Anoxybacillus rupiensis.</title>
        <authorList>
            <person name="Inan Bektas K."/>
            <person name="Canakci S."/>
            <person name="Belduz A.A."/>
            <person name="Guler H.H."/>
        </authorList>
    </citation>
    <scope>NUCLEOTIDE SEQUENCE [LARGE SCALE GENOMIC DNA]</scope>
    <source>
        <strain evidence="3 5">DSM 17127</strain>
    </source>
</reference>
<dbReference type="PANTHER" id="PTHR43443:SF1">
    <property type="entry name" value="3-HEXULOSE-6-PHOSPHATE ISOMERASE"/>
    <property type="match status" value="1"/>
</dbReference>
<name>A0ABD5IST3_9BACL</name>